<proteinExistence type="predicted"/>
<gene>
    <name evidence="2" type="ORF">SAMN04489858_11220</name>
</gene>
<organism evidence="2 3">
    <name type="scientific">Paracoccus homiensis</name>
    <dbReference type="NCBI Taxonomy" id="364199"/>
    <lineage>
        <taxon>Bacteria</taxon>
        <taxon>Pseudomonadati</taxon>
        <taxon>Pseudomonadota</taxon>
        <taxon>Alphaproteobacteria</taxon>
        <taxon>Rhodobacterales</taxon>
        <taxon>Paracoccaceae</taxon>
        <taxon>Paracoccus</taxon>
    </lineage>
</organism>
<evidence type="ECO:0000256" key="1">
    <source>
        <dbReference type="SAM" id="Phobius"/>
    </source>
</evidence>
<name>A0A1I0HMR6_9RHOB</name>
<keyword evidence="1" id="KW-0812">Transmembrane</keyword>
<feature type="transmembrane region" description="Helical" evidence="1">
    <location>
        <begin position="140"/>
        <end position="157"/>
    </location>
</feature>
<dbReference type="AlphaFoldDB" id="A0A1I0HMR6"/>
<dbReference type="OrthoDB" id="9915263at2"/>
<evidence type="ECO:0000313" key="2">
    <source>
        <dbReference type="EMBL" id="SET85203.1"/>
    </source>
</evidence>
<keyword evidence="1" id="KW-1133">Transmembrane helix</keyword>
<sequence length="173" mass="19675">MTRPIQIRTASQGKVVAFLQCQREEERKAARVKSARNREWQSRYDESDLEWEAWEQAAAHLLDEGRELFGSEAAAQMEFDRIVKRRAKASSQQTYSENASWTPTSEEKSRAFFLALRQAVPLILLFVLVGLPVASLVGTASSWPMTAALAGIVWYIHSRMMGNIREMRPAEDD</sequence>
<feature type="transmembrane region" description="Helical" evidence="1">
    <location>
        <begin position="111"/>
        <end position="134"/>
    </location>
</feature>
<dbReference type="Proteomes" id="UP000199180">
    <property type="component" value="Unassembled WGS sequence"/>
</dbReference>
<reference evidence="2 3" key="1">
    <citation type="submission" date="2016-10" db="EMBL/GenBank/DDBJ databases">
        <authorList>
            <person name="de Groot N.N."/>
        </authorList>
    </citation>
    <scope>NUCLEOTIDE SEQUENCE [LARGE SCALE GENOMIC DNA]</scope>
    <source>
        <strain evidence="2 3">DSM 17862</strain>
    </source>
</reference>
<dbReference type="RefSeq" id="WP_090736436.1">
    <property type="nucleotide sequence ID" value="NZ_FOHO01000012.1"/>
</dbReference>
<keyword evidence="3" id="KW-1185">Reference proteome</keyword>
<keyword evidence="1" id="KW-0472">Membrane</keyword>
<accession>A0A1I0HMR6</accession>
<protein>
    <submittedName>
        <fullName evidence="2">Uncharacterized protein</fullName>
    </submittedName>
</protein>
<dbReference type="EMBL" id="FOHO01000012">
    <property type="protein sequence ID" value="SET85203.1"/>
    <property type="molecule type" value="Genomic_DNA"/>
</dbReference>
<evidence type="ECO:0000313" key="3">
    <source>
        <dbReference type="Proteomes" id="UP000199180"/>
    </source>
</evidence>
<dbReference type="STRING" id="364199.SAMN04489858_11220"/>